<evidence type="ECO:0000313" key="1">
    <source>
        <dbReference type="EMBL" id="VFJ52089.1"/>
    </source>
</evidence>
<accession>A0A450SGE3</accession>
<dbReference type="AlphaFoldDB" id="A0A450SGE3"/>
<reference evidence="1" key="1">
    <citation type="submission" date="2019-02" db="EMBL/GenBank/DDBJ databases">
        <authorList>
            <person name="Gruber-Vodicka R. H."/>
            <person name="Seah K. B. B."/>
        </authorList>
    </citation>
    <scope>NUCLEOTIDE SEQUENCE</scope>
    <source>
        <strain evidence="1">BECK_BZ15</strain>
    </source>
</reference>
<proteinExistence type="predicted"/>
<organism evidence="1">
    <name type="scientific">Candidatus Kentrum sp. FW</name>
    <dbReference type="NCBI Taxonomy" id="2126338"/>
    <lineage>
        <taxon>Bacteria</taxon>
        <taxon>Pseudomonadati</taxon>
        <taxon>Pseudomonadota</taxon>
        <taxon>Gammaproteobacteria</taxon>
        <taxon>Candidatus Kentrum</taxon>
    </lineage>
</organism>
<dbReference type="EMBL" id="CAADEW010000034">
    <property type="protein sequence ID" value="VFJ52089.1"/>
    <property type="molecule type" value="Genomic_DNA"/>
</dbReference>
<name>A0A450SGE3_9GAMM</name>
<protein>
    <submittedName>
        <fullName evidence="1">Uncharacterized protein</fullName>
    </submittedName>
</protein>
<sequence>MKRKMENAPECRETRKSTLVDHARKCFDIIRDRIRSRGDVLREKGNMAFATTPRVWYASVNDDTIPKEKPCQNFEIHPFSVPTPCHS</sequence>
<gene>
    <name evidence="1" type="ORF">BECKFW1821A_GA0114235_103416</name>
</gene>